<evidence type="ECO:0000313" key="2">
    <source>
        <dbReference type="EMBL" id="QDS69640.1"/>
    </source>
</evidence>
<sequence>MGSQQDLQRVVKSSLEIDYVSIVTEMKGSALANSDWEILIASAPIALRCLGACFMAASSKDLRAIKVPKVPGATIDRPEDLATNLVRCSNLGTQAFLEASKRMTEILQLSKQSENKVYDIIDIMGNPKAAEKQLALSMRHLQQNATQCFEASLSIDKMFAKWLVFTSELWEACQARTGTIADEASKAVDDKAQAAAQVTDLQTQVAQSKQAMADIGKTMDTARVAYEKASNDQPKGWDIVGMQIVQGLADVVTTALSGAMSKKGSKSKTPTNGQTGQNGQNGTPSQTAIPDPGFAAVVKDLYCFDNMKPMLTKTDGDVDWAGIGTDGSGLKFIKGRLDAAKDALSKTSGTGLAKTTFSQALDDTISLATDILGTVKKVSEDLNAKHPAKGSEVVVRWQTKFESIFKIVHGLSVEAKSSAFNSSSPSGTLPVSQPQVGATDPKSSLGQAILAQAGARLETTARVLETTTKVYGENSKRLAEQQASLTAVNATLAKLTADVIQLSEAKEILLQCIALIIELKSRITDLTRFFGNLASVVSTVSESLCKKWLENIASAVTMDPAARARGQMKIGAYTLESAERTMVMQGAISIAGYFSFLADVADSWNSVSDKSIFPGIALAEQLSLPGDAKEKMAKLDAWSDAAAAHIKKICGEQRSAIVNQMDERLEAVRGKLKELPATAVPAAVADVAQKTLENKAASDVAALDAALESSPVNIVGRGRKGKTT</sequence>
<name>A0A517L1X9_9PEZI</name>
<reference evidence="2 3" key="1">
    <citation type="submission" date="2019-07" db="EMBL/GenBank/DDBJ databases">
        <title>Finished genome of Venturia effusa.</title>
        <authorList>
            <person name="Young C.A."/>
            <person name="Cox M.P."/>
            <person name="Ganley A.R.D."/>
            <person name="David W.J."/>
        </authorList>
    </citation>
    <scope>NUCLEOTIDE SEQUENCE [LARGE SCALE GENOMIC DNA]</scope>
    <source>
        <strain evidence="3">albino</strain>
    </source>
</reference>
<dbReference type="Proteomes" id="UP000316270">
    <property type="component" value="Chromosome 3"/>
</dbReference>
<dbReference type="AlphaFoldDB" id="A0A517L1X9"/>
<dbReference type="PANTHER" id="PTHR33488:SF2">
    <property type="entry name" value="EARLY ENDOSOME ANTIGEN 1-LIKE"/>
    <property type="match status" value="1"/>
</dbReference>
<gene>
    <name evidence="2" type="ORF">FKW77_009115</name>
</gene>
<feature type="compositionally biased region" description="Low complexity" evidence="1">
    <location>
        <begin position="259"/>
        <end position="283"/>
    </location>
</feature>
<evidence type="ECO:0000313" key="3">
    <source>
        <dbReference type="Proteomes" id="UP000316270"/>
    </source>
</evidence>
<keyword evidence="3" id="KW-1185">Reference proteome</keyword>
<dbReference type="PANTHER" id="PTHR33488">
    <property type="entry name" value="ZGC:162509"/>
    <property type="match status" value="1"/>
</dbReference>
<protein>
    <submittedName>
        <fullName evidence="2">Uncharacterized protein</fullName>
    </submittedName>
</protein>
<proteinExistence type="predicted"/>
<organism evidence="2 3">
    <name type="scientific">Venturia effusa</name>
    <dbReference type="NCBI Taxonomy" id="50376"/>
    <lineage>
        <taxon>Eukaryota</taxon>
        <taxon>Fungi</taxon>
        <taxon>Dikarya</taxon>
        <taxon>Ascomycota</taxon>
        <taxon>Pezizomycotina</taxon>
        <taxon>Dothideomycetes</taxon>
        <taxon>Pleosporomycetidae</taxon>
        <taxon>Venturiales</taxon>
        <taxon>Venturiaceae</taxon>
        <taxon>Venturia</taxon>
    </lineage>
</organism>
<dbReference type="STRING" id="50376.A0A517L1X9"/>
<feature type="region of interest" description="Disordered" evidence="1">
    <location>
        <begin position="259"/>
        <end position="290"/>
    </location>
</feature>
<accession>A0A517L1X9</accession>
<dbReference type="EMBL" id="CP042187">
    <property type="protein sequence ID" value="QDS69640.1"/>
    <property type="molecule type" value="Genomic_DNA"/>
</dbReference>
<dbReference type="OrthoDB" id="5396941at2759"/>
<evidence type="ECO:0000256" key="1">
    <source>
        <dbReference type="SAM" id="MobiDB-lite"/>
    </source>
</evidence>